<dbReference type="Proteomes" id="UP000190449">
    <property type="component" value="Unassembled WGS sequence"/>
</dbReference>
<feature type="chain" id="PRO_5012684855" description="YARHG domain-containing protein" evidence="1">
    <location>
        <begin position="20"/>
        <end position="760"/>
    </location>
</feature>
<organism evidence="2 3">
    <name type="scientific">Fibrobacter intestinalis</name>
    <dbReference type="NCBI Taxonomy" id="28122"/>
    <lineage>
        <taxon>Bacteria</taxon>
        <taxon>Pseudomonadati</taxon>
        <taxon>Fibrobacterota</taxon>
        <taxon>Fibrobacteria</taxon>
        <taxon>Fibrobacterales</taxon>
        <taxon>Fibrobacteraceae</taxon>
        <taxon>Fibrobacter</taxon>
    </lineage>
</organism>
<reference evidence="2 3" key="1">
    <citation type="submission" date="2017-02" db="EMBL/GenBank/DDBJ databases">
        <authorList>
            <person name="Peterson S.W."/>
        </authorList>
    </citation>
    <scope>NUCLEOTIDE SEQUENCE [LARGE SCALE GENOMIC DNA]</scope>
    <source>
        <strain evidence="2 3">ATCC 43854</strain>
    </source>
</reference>
<gene>
    <name evidence="2" type="ORF">SAMN02745108_00818</name>
</gene>
<evidence type="ECO:0008006" key="4">
    <source>
        <dbReference type="Google" id="ProtNLM"/>
    </source>
</evidence>
<dbReference type="AlphaFoldDB" id="A0A1T4L9K3"/>
<dbReference type="RefSeq" id="WP_095849556.1">
    <property type="nucleotide sequence ID" value="NZ_FUWU01000010.1"/>
</dbReference>
<accession>A0A1T4L9K3</accession>
<dbReference type="STRING" id="28122.SAMN02745108_00818"/>
<evidence type="ECO:0000313" key="2">
    <source>
        <dbReference type="EMBL" id="SJZ51376.1"/>
    </source>
</evidence>
<proteinExistence type="predicted"/>
<dbReference type="EMBL" id="FUWU01000010">
    <property type="protein sequence ID" value="SJZ51376.1"/>
    <property type="molecule type" value="Genomic_DNA"/>
</dbReference>
<sequence length="760" mass="88865">MKNHFLLILLSCVSFVLSAQDDCFKINSDSIVVNSGSWGDCKKACGEPSSYNSYEKIPACFFGYQKIRGDYFKEWYNKFVENKSTYPIRDYEKNYCMFLQSSVDSAFEQDDFSIVKNDLNELFAALLFWDKYRDFIFFCESNVDISTWQDEAIRSFFAAPRNRMVIDGEKIGQPSLVAENLFGIKQSKQFEGWSKKELFWSFMFSEKRSYFEKLGEKIDAEYNRINKEHKKIGKESDLKSDCYTGSVRKKNFILTTNAITDIGLDEYIKYLNKLKEDMKILSPKWITTIDKEIQIHKQIHNDCKGIMQGFVSSDAVRKGLTYLKEVCNEKTLLEKDYSLFQDSLENSYWETARIYELYGNYLKDFPAGKHKVDAERKLQELFLPIPDFIKKIERQYENGYSLVEIIRNIREYQEIYKKEDDVKLNECVKKYQSIMDSVAVLYKNWTYNYHQGRDILPNCYFKTSSNSYSVEMNDLSKLPEKNGSLSCYYPLFSYTGERKRPLYDEDYDVEEIFSVVNLEATIKNKKISSGIEYGFDPVEYKLNYNSSYENGKKKGYFKLNNLIEINYNNENYVIEFLDDEDKEMTLLDVQNMFYLLGKNTRKLKHLSPNSLLDEEGKEKISFTKGKITAVSSVSKNRKITLPLNNQGEINGIIKYWDSNVGEVEMSVQANKPRVDDKGNTKVSKVKIRGCTFTPPRKIIGYEKHKWGKSAIYEKFSKQCESVADEVGMNILLEPMISHTYTYSAFIPVFLVDILDWNNIK</sequence>
<protein>
    <recommendedName>
        <fullName evidence="4">YARHG domain-containing protein</fullName>
    </recommendedName>
</protein>
<feature type="signal peptide" evidence="1">
    <location>
        <begin position="1"/>
        <end position="19"/>
    </location>
</feature>
<keyword evidence="1" id="KW-0732">Signal</keyword>
<evidence type="ECO:0000256" key="1">
    <source>
        <dbReference type="SAM" id="SignalP"/>
    </source>
</evidence>
<name>A0A1T4L9K3_9BACT</name>
<evidence type="ECO:0000313" key="3">
    <source>
        <dbReference type="Proteomes" id="UP000190449"/>
    </source>
</evidence>